<dbReference type="InterPro" id="IPR001245">
    <property type="entry name" value="Ser-Thr/Tyr_kinase_cat_dom"/>
</dbReference>
<evidence type="ECO:0000313" key="7">
    <source>
        <dbReference type="Proteomes" id="UP001158576"/>
    </source>
</evidence>
<dbReference type="InterPro" id="IPR017441">
    <property type="entry name" value="Protein_kinase_ATP_BS"/>
</dbReference>
<organism evidence="6 7">
    <name type="scientific">Oikopleura dioica</name>
    <name type="common">Tunicate</name>
    <dbReference type="NCBI Taxonomy" id="34765"/>
    <lineage>
        <taxon>Eukaryota</taxon>
        <taxon>Metazoa</taxon>
        <taxon>Chordata</taxon>
        <taxon>Tunicata</taxon>
        <taxon>Appendicularia</taxon>
        <taxon>Copelata</taxon>
        <taxon>Oikopleuridae</taxon>
        <taxon>Oikopleura</taxon>
    </lineage>
</organism>
<dbReference type="Gene3D" id="3.30.200.20">
    <property type="entry name" value="Phosphorylase Kinase, domain 1"/>
    <property type="match status" value="1"/>
</dbReference>
<dbReference type="Proteomes" id="UP001158576">
    <property type="component" value="Chromosome PAR"/>
</dbReference>
<evidence type="ECO:0000256" key="3">
    <source>
        <dbReference type="ARBA" id="ARBA00022840"/>
    </source>
</evidence>
<accession>A0ABN7RUT2</accession>
<keyword evidence="7" id="KW-1185">Reference proteome</keyword>
<dbReference type="InterPro" id="IPR008271">
    <property type="entry name" value="Ser/Thr_kinase_AS"/>
</dbReference>
<dbReference type="PANTHER" id="PTHR44329:SF262">
    <property type="entry name" value="RAF HOMOLOG SERINE_THREONINE-PROTEIN KINASE RAF"/>
    <property type="match status" value="1"/>
</dbReference>
<feature type="domain" description="Protein kinase" evidence="5">
    <location>
        <begin position="260"/>
        <end position="541"/>
    </location>
</feature>
<evidence type="ECO:0000313" key="6">
    <source>
        <dbReference type="EMBL" id="CAG5082469.1"/>
    </source>
</evidence>
<sequence>MTEDPQYDNYLKIVHEKVCLKKDLQDTYRSLQKNLAVNPDPQEKAALEKVMDDINRADDLIISYQHKIEKIRETKESQMPQRAQTIEIHLHNGTCNVTSHQEKTIEEVCKMNNRFCSIDLSKSHLEMHTFDSAGKKERKLINWHETSIKYANSELWLKTTDEAYLRSVAPYTHSFVVKKKSRKNCSVCGKTFLSLPRKLWKCTYSDPEKRKTCGLIVCTQCKDNNITKPCISVDDPVGIYKRQEEENNDLDTWKASSEEVKDWNPVGQGTWGVVYKAKWHGPVAVKELKCKNPTDEEVRIFENEVRMLRKTRHEYIILFMAYICEPEKSKLAIIMSWCESSLYKRMHVKCEKMTRLEAISIASQIAQGMGYLHSKTVGILHRDLKSANIFLQSDAKRSVKIGDFGLATTSAARGSSKGGSFRDKTLGSIPWMAPELFRTPAPYSHESDMYAFGCVLYEIFAGEIPYAAKPDLRQEKIIFRVGAGLMKPDLTRLNPREGAEKIVGAESCPDEIREVMKKCYERKPENRPKFEVGEQNLVEIFNTLEARENEEINRIHQQQRAQERQVLRSQSLNTAQHCYYGTNN</sequence>
<dbReference type="CDD" id="cd00029">
    <property type="entry name" value="C1"/>
    <property type="match status" value="1"/>
</dbReference>
<keyword evidence="1" id="KW-0418">Kinase</keyword>
<dbReference type="PROSITE" id="PS00108">
    <property type="entry name" value="PROTEIN_KINASE_ST"/>
    <property type="match status" value="1"/>
</dbReference>
<evidence type="ECO:0000259" key="5">
    <source>
        <dbReference type="PROSITE" id="PS50011"/>
    </source>
</evidence>
<name>A0ABN7RUT2_OIKDI</name>
<dbReference type="SMART" id="SM00220">
    <property type="entry name" value="S_TKc"/>
    <property type="match status" value="1"/>
</dbReference>
<dbReference type="InterPro" id="IPR011009">
    <property type="entry name" value="Kinase-like_dom_sf"/>
</dbReference>
<dbReference type="InterPro" id="IPR000719">
    <property type="entry name" value="Prot_kinase_dom"/>
</dbReference>
<dbReference type="Pfam" id="PF07714">
    <property type="entry name" value="PK_Tyr_Ser-Thr"/>
    <property type="match status" value="1"/>
</dbReference>
<gene>
    <name evidence="6" type="ORF">OKIOD_LOCUS1693</name>
</gene>
<dbReference type="PROSITE" id="PS50011">
    <property type="entry name" value="PROTEIN_KINASE_DOM"/>
    <property type="match status" value="1"/>
</dbReference>
<keyword evidence="2 4" id="KW-0547">Nucleotide-binding</keyword>
<dbReference type="PROSITE" id="PS00107">
    <property type="entry name" value="PROTEIN_KINASE_ATP"/>
    <property type="match status" value="1"/>
</dbReference>
<keyword evidence="3 4" id="KW-0067">ATP-binding</keyword>
<evidence type="ECO:0000256" key="2">
    <source>
        <dbReference type="ARBA" id="ARBA00022741"/>
    </source>
</evidence>
<dbReference type="InterPro" id="IPR051681">
    <property type="entry name" value="Ser/Thr_Kinases-Pseudokinases"/>
</dbReference>
<dbReference type="PANTHER" id="PTHR44329">
    <property type="entry name" value="SERINE/THREONINE-PROTEIN KINASE TNNI3K-RELATED"/>
    <property type="match status" value="1"/>
</dbReference>
<evidence type="ECO:0000256" key="1">
    <source>
        <dbReference type="ARBA" id="ARBA00022527"/>
    </source>
</evidence>
<dbReference type="SUPFAM" id="SSF56112">
    <property type="entry name" value="Protein kinase-like (PK-like)"/>
    <property type="match status" value="1"/>
</dbReference>
<feature type="binding site" evidence="4">
    <location>
        <position position="286"/>
    </location>
    <ligand>
        <name>ATP</name>
        <dbReference type="ChEBI" id="CHEBI:30616"/>
    </ligand>
</feature>
<dbReference type="EMBL" id="OU015568">
    <property type="protein sequence ID" value="CAG5082469.1"/>
    <property type="molecule type" value="Genomic_DNA"/>
</dbReference>
<dbReference type="Gene3D" id="1.10.510.10">
    <property type="entry name" value="Transferase(Phosphotransferase) domain 1"/>
    <property type="match status" value="1"/>
</dbReference>
<reference evidence="6 7" key="1">
    <citation type="submission" date="2021-04" db="EMBL/GenBank/DDBJ databases">
        <authorList>
            <person name="Bliznina A."/>
        </authorList>
    </citation>
    <scope>NUCLEOTIDE SEQUENCE [LARGE SCALE GENOMIC DNA]</scope>
</reference>
<evidence type="ECO:0000256" key="4">
    <source>
        <dbReference type="PROSITE-ProRule" id="PRU10141"/>
    </source>
</evidence>
<protein>
    <submittedName>
        <fullName evidence="6">Oidioi.mRNA.OKI2018_I69.PAR.g10135.t1.cds</fullName>
    </submittedName>
</protein>
<proteinExistence type="predicted"/>
<keyword evidence="1" id="KW-0808">Transferase</keyword>
<keyword evidence="1" id="KW-0723">Serine/threonine-protein kinase</keyword>